<dbReference type="EC" id="2.3.2.27" evidence="2"/>
<name>G0TZ88_TRYVY</name>
<evidence type="ECO:0000259" key="10">
    <source>
        <dbReference type="PROSITE" id="PS50089"/>
    </source>
</evidence>
<keyword evidence="4" id="KW-0479">Metal-binding</keyword>
<protein>
    <recommendedName>
        <fullName evidence="2">RING-type E3 ubiquitin transferase</fullName>
        <ecNumber evidence="2">2.3.2.27</ecNumber>
    </recommendedName>
</protein>
<keyword evidence="3" id="KW-0808">Transferase</keyword>
<accession>G0TZ88</accession>
<reference evidence="11" key="1">
    <citation type="journal article" date="2012" name="Proc. Natl. Acad. Sci. U.S.A.">
        <title>Antigenic diversity is generated by distinct evolutionary mechanisms in African trypanosome species.</title>
        <authorList>
            <person name="Jackson A.P."/>
            <person name="Berry A."/>
            <person name="Aslett M."/>
            <person name="Allison H.C."/>
            <person name="Burton P."/>
            <person name="Vavrova-Anderson J."/>
            <person name="Brown R."/>
            <person name="Browne H."/>
            <person name="Corton N."/>
            <person name="Hauser H."/>
            <person name="Gamble J."/>
            <person name="Gilderthorp R."/>
            <person name="Marcello L."/>
            <person name="McQuillan J."/>
            <person name="Otto T.D."/>
            <person name="Quail M.A."/>
            <person name="Sanders M.J."/>
            <person name="van Tonder A."/>
            <person name="Ginger M.L."/>
            <person name="Field M.C."/>
            <person name="Barry J.D."/>
            <person name="Hertz-Fowler C."/>
            <person name="Berriman M."/>
        </authorList>
    </citation>
    <scope>NUCLEOTIDE SEQUENCE</scope>
    <source>
        <strain evidence="11">Y486</strain>
    </source>
</reference>
<feature type="region of interest" description="Disordered" evidence="9">
    <location>
        <begin position="1"/>
        <end position="33"/>
    </location>
</feature>
<dbReference type="Gene3D" id="3.30.40.10">
    <property type="entry name" value="Zinc/RING finger domain, C3HC4 (zinc finger)"/>
    <property type="match status" value="1"/>
</dbReference>
<evidence type="ECO:0000256" key="4">
    <source>
        <dbReference type="ARBA" id="ARBA00022723"/>
    </source>
</evidence>
<dbReference type="SUPFAM" id="SSF57850">
    <property type="entry name" value="RING/U-box"/>
    <property type="match status" value="1"/>
</dbReference>
<dbReference type="VEuPathDB" id="TriTrypDB:TvY486_0706090"/>
<evidence type="ECO:0000256" key="5">
    <source>
        <dbReference type="ARBA" id="ARBA00022771"/>
    </source>
</evidence>
<dbReference type="GO" id="GO:0008270">
    <property type="term" value="F:zinc ion binding"/>
    <property type="evidence" value="ECO:0007669"/>
    <property type="project" value="UniProtKB-KW"/>
</dbReference>
<organism evidence="11">
    <name type="scientific">Trypanosoma vivax (strain Y486)</name>
    <dbReference type="NCBI Taxonomy" id="1055687"/>
    <lineage>
        <taxon>Eukaryota</taxon>
        <taxon>Discoba</taxon>
        <taxon>Euglenozoa</taxon>
        <taxon>Kinetoplastea</taxon>
        <taxon>Metakinetoplastina</taxon>
        <taxon>Trypanosomatida</taxon>
        <taxon>Trypanosomatidae</taxon>
        <taxon>Trypanosoma</taxon>
        <taxon>Duttonella</taxon>
    </lineage>
</organism>
<evidence type="ECO:0000256" key="1">
    <source>
        <dbReference type="ARBA" id="ARBA00000900"/>
    </source>
</evidence>
<gene>
    <name evidence="11" type="ORF">TVY486_0706090</name>
</gene>
<evidence type="ECO:0000313" key="11">
    <source>
        <dbReference type="EMBL" id="CCC49291.1"/>
    </source>
</evidence>
<dbReference type="InterPro" id="IPR001841">
    <property type="entry name" value="Znf_RING"/>
</dbReference>
<evidence type="ECO:0000256" key="7">
    <source>
        <dbReference type="ARBA" id="ARBA00022833"/>
    </source>
</evidence>
<keyword evidence="5 8" id="KW-0863">Zinc-finger</keyword>
<dbReference type="PANTHER" id="PTHR46463">
    <property type="entry name" value="ZINC FINGER, RING/FYVE/PHD-TYPE"/>
    <property type="match status" value="1"/>
</dbReference>
<feature type="domain" description="RING-type" evidence="10">
    <location>
        <begin position="68"/>
        <end position="109"/>
    </location>
</feature>
<evidence type="ECO:0000256" key="3">
    <source>
        <dbReference type="ARBA" id="ARBA00022679"/>
    </source>
</evidence>
<dbReference type="Pfam" id="PF13639">
    <property type="entry name" value="zf-RING_2"/>
    <property type="match status" value="1"/>
</dbReference>
<evidence type="ECO:0000256" key="9">
    <source>
        <dbReference type="SAM" id="MobiDB-lite"/>
    </source>
</evidence>
<dbReference type="InterPro" id="IPR013083">
    <property type="entry name" value="Znf_RING/FYVE/PHD"/>
</dbReference>
<dbReference type="GO" id="GO:0061630">
    <property type="term" value="F:ubiquitin protein ligase activity"/>
    <property type="evidence" value="ECO:0007669"/>
    <property type="project" value="UniProtKB-EC"/>
</dbReference>
<dbReference type="PANTHER" id="PTHR46463:SF74">
    <property type="entry name" value="RING-TYPE DOMAIN-CONTAINING PROTEIN"/>
    <property type="match status" value="1"/>
</dbReference>
<evidence type="ECO:0000256" key="6">
    <source>
        <dbReference type="ARBA" id="ARBA00022786"/>
    </source>
</evidence>
<comment type="catalytic activity">
    <reaction evidence="1">
        <text>S-ubiquitinyl-[E2 ubiquitin-conjugating enzyme]-L-cysteine + [acceptor protein]-L-lysine = [E2 ubiquitin-conjugating enzyme]-L-cysteine + N(6)-ubiquitinyl-[acceptor protein]-L-lysine.</text>
        <dbReference type="EC" id="2.3.2.27"/>
    </reaction>
</comment>
<dbReference type="PROSITE" id="PS50089">
    <property type="entry name" value="ZF_RING_2"/>
    <property type="match status" value="1"/>
</dbReference>
<evidence type="ECO:0000256" key="2">
    <source>
        <dbReference type="ARBA" id="ARBA00012483"/>
    </source>
</evidence>
<keyword evidence="6" id="KW-0833">Ubl conjugation pathway</keyword>
<dbReference type="SMART" id="SM00184">
    <property type="entry name" value="RING"/>
    <property type="match status" value="1"/>
</dbReference>
<dbReference type="AlphaFoldDB" id="G0TZ88"/>
<keyword evidence="7" id="KW-0862">Zinc</keyword>
<proteinExistence type="predicted"/>
<dbReference type="EMBL" id="HE573023">
    <property type="protein sequence ID" value="CCC49291.1"/>
    <property type="molecule type" value="Genomic_DNA"/>
</dbReference>
<evidence type="ECO:0000256" key="8">
    <source>
        <dbReference type="PROSITE-ProRule" id="PRU00175"/>
    </source>
</evidence>
<sequence length="207" mass="23047">MSKGTGLTDRLSPRVRSQQMSPIPDRESSASPVDVQLHYSSISSSSEISKTGKCEDTFVVGEFHLTSCPICLERFTLDNPAIVVICGHGFHLQCLEDWRQRSPVCPVCSRVLHGEGVLMTNAQETRRRRRRRRCKGGSVSVLQQHHVNKVIDETLPLTASERKGFTVHSRGPVCAPIPTVVERTTGDARVSFFRRVLQCLTGWCSSD</sequence>